<protein>
    <recommendedName>
        <fullName evidence="5">Secreted protein</fullName>
    </recommendedName>
</protein>
<dbReference type="Proteomes" id="UP001598251">
    <property type="component" value="Unassembled WGS sequence"/>
</dbReference>
<keyword evidence="2" id="KW-0732">Signal</keyword>
<feature type="signal peptide" evidence="2">
    <location>
        <begin position="1"/>
        <end position="26"/>
    </location>
</feature>
<evidence type="ECO:0008006" key="5">
    <source>
        <dbReference type="Google" id="ProtNLM"/>
    </source>
</evidence>
<dbReference type="RefSeq" id="WP_382830888.1">
    <property type="nucleotide sequence ID" value="NZ_JBHXLY010000046.1"/>
</dbReference>
<feature type="region of interest" description="Disordered" evidence="1">
    <location>
        <begin position="67"/>
        <end position="133"/>
    </location>
</feature>
<evidence type="ECO:0000313" key="4">
    <source>
        <dbReference type="Proteomes" id="UP001598251"/>
    </source>
</evidence>
<feature type="compositionally biased region" description="Polar residues" evidence="1">
    <location>
        <begin position="110"/>
        <end position="120"/>
    </location>
</feature>
<comment type="caution">
    <text evidence="3">The sequence shown here is derived from an EMBL/GenBank/DDBJ whole genome shotgun (WGS) entry which is preliminary data.</text>
</comment>
<proteinExistence type="predicted"/>
<accession>A0ABW6EQJ8</accession>
<gene>
    <name evidence="3" type="ORF">ACFWSS_32205</name>
</gene>
<sequence length="208" mass="21383">MKRHTTAATVLTAAALLAAGCSSGGAEEKPADPTAAVAAAARSYQEAQNAEDWRTVCKLRSERLRFGTVEECVEDNAPSTPTPSPSPSPTEARGATPSPSDEPPRYADGSTPQPRATRTTGGPDRADLGPVKAKTSDVVEVPAGAKHPGGYGALVAYTVQWPGKPLTTSLRALRLIKESGAWVVDQTEDVSDADVAHGAPVLTALSGG</sequence>
<organism evidence="3 4">
    <name type="scientific">Streptomyces sindenensis</name>
    <dbReference type="NCBI Taxonomy" id="67363"/>
    <lineage>
        <taxon>Bacteria</taxon>
        <taxon>Bacillati</taxon>
        <taxon>Actinomycetota</taxon>
        <taxon>Actinomycetes</taxon>
        <taxon>Kitasatosporales</taxon>
        <taxon>Streptomycetaceae</taxon>
        <taxon>Streptomyces</taxon>
    </lineage>
</organism>
<dbReference type="PROSITE" id="PS51257">
    <property type="entry name" value="PROKAR_LIPOPROTEIN"/>
    <property type="match status" value="1"/>
</dbReference>
<keyword evidence="4" id="KW-1185">Reference proteome</keyword>
<feature type="chain" id="PRO_5045773312" description="Secreted protein" evidence="2">
    <location>
        <begin position="27"/>
        <end position="208"/>
    </location>
</feature>
<dbReference type="EMBL" id="JBHXOF010000033">
    <property type="protein sequence ID" value="MFD4217539.1"/>
    <property type="molecule type" value="Genomic_DNA"/>
</dbReference>
<evidence type="ECO:0000256" key="1">
    <source>
        <dbReference type="SAM" id="MobiDB-lite"/>
    </source>
</evidence>
<name>A0ABW6EQJ8_9ACTN</name>
<evidence type="ECO:0000256" key="2">
    <source>
        <dbReference type="SAM" id="SignalP"/>
    </source>
</evidence>
<reference evidence="3 4" key="1">
    <citation type="submission" date="2024-09" db="EMBL/GenBank/DDBJ databases">
        <title>The Natural Products Discovery Center: Release of the First 8490 Sequenced Strains for Exploring Actinobacteria Biosynthetic Diversity.</title>
        <authorList>
            <person name="Kalkreuter E."/>
            <person name="Kautsar S.A."/>
            <person name="Yang D."/>
            <person name="Bader C.D."/>
            <person name="Teijaro C.N."/>
            <person name="Fluegel L."/>
            <person name="Davis C.M."/>
            <person name="Simpson J.R."/>
            <person name="Lauterbach L."/>
            <person name="Steele A.D."/>
            <person name="Gui C."/>
            <person name="Meng S."/>
            <person name="Li G."/>
            <person name="Viehrig K."/>
            <person name="Ye F."/>
            <person name="Su P."/>
            <person name="Kiefer A.F."/>
            <person name="Nichols A."/>
            <person name="Cepeda A.J."/>
            <person name="Yan W."/>
            <person name="Fan B."/>
            <person name="Jiang Y."/>
            <person name="Adhikari A."/>
            <person name="Zheng C.-J."/>
            <person name="Schuster L."/>
            <person name="Cowan T.M."/>
            <person name="Smanski M.J."/>
            <person name="Chevrette M.G."/>
            <person name="De Carvalho L.P.S."/>
            <person name="Shen B."/>
        </authorList>
    </citation>
    <scope>NUCLEOTIDE SEQUENCE [LARGE SCALE GENOMIC DNA]</scope>
    <source>
        <strain evidence="3 4">NPDC058546</strain>
    </source>
</reference>
<evidence type="ECO:0000313" key="3">
    <source>
        <dbReference type="EMBL" id="MFD4217539.1"/>
    </source>
</evidence>